<dbReference type="EMBL" id="CP034662">
    <property type="protein sequence ID" value="AZQ94324.1"/>
    <property type="molecule type" value="Genomic_DNA"/>
</dbReference>
<keyword evidence="4 5" id="KW-0472">Membrane</keyword>
<dbReference type="NCBIfam" id="TIGR00785">
    <property type="entry name" value="dass"/>
    <property type="match status" value="1"/>
</dbReference>
<dbReference type="AlphaFoldDB" id="A0A3Q9GER4"/>
<feature type="transmembrane region" description="Helical" evidence="5">
    <location>
        <begin position="82"/>
        <end position="113"/>
    </location>
</feature>
<reference evidence="6 7" key="1">
    <citation type="submission" date="2018-12" db="EMBL/GenBank/DDBJ databases">
        <title>Persistence of Moraxella catarrhalis in Chronic Obstructive Pulmonary Disease and Regulation of the Hag/MID Adhesin.</title>
        <authorList>
            <person name="Murphy T."/>
            <person name="Zhao X."/>
            <person name="Vyas G."/>
            <person name="Aluvathingal J."/>
            <person name="Nadendla S."/>
            <person name="Tallon L."/>
            <person name="Tettelin H."/>
        </authorList>
    </citation>
    <scope>NUCLEOTIDE SEQUENCE [LARGE SCALE GENOMIC DNA]</scope>
    <source>
        <strain evidence="6 7">46P58B1</strain>
    </source>
</reference>
<evidence type="ECO:0000256" key="3">
    <source>
        <dbReference type="ARBA" id="ARBA00022989"/>
    </source>
</evidence>
<dbReference type="Proteomes" id="UP000280228">
    <property type="component" value="Chromosome"/>
</dbReference>
<feature type="transmembrane region" description="Helical" evidence="5">
    <location>
        <begin position="152"/>
        <end position="172"/>
    </location>
</feature>
<evidence type="ECO:0000256" key="2">
    <source>
        <dbReference type="ARBA" id="ARBA00022692"/>
    </source>
</evidence>
<dbReference type="GO" id="GO:1905039">
    <property type="term" value="P:carboxylic acid transmembrane transport"/>
    <property type="evidence" value="ECO:0007669"/>
    <property type="project" value="UniProtKB-ARBA"/>
</dbReference>
<evidence type="ECO:0000256" key="5">
    <source>
        <dbReference type="SAM" id="Phobius"/>
    </source>
</evidence>
<organism evidence="6 7">
    <name type="scientific">Moraxella catarrhalis</name>
    <name type="common">Branhamella catarrhalis</name>
    <dbReference type="NCBI Taxonomy" id="480"/>
    <lineage>
        <taxon>Bacteria</taxon>
        <taxon>Pseudomonadati</taxon>
        <taxon>Pseudomonadota</taxon>
        <taxon>Gammaproteobacteria</taxon>
        <taxon>Moraxellales</taxon>
        <taxon>Moraxellaceae</taxon>
        <taxon>Moraxella</taxon>
    </lineage>
</organism>
<feature type="transmembrane region" description="Helical" evidence="5">
    <location>
        <begin position="474"/>
        <end position="494"/>
    </location>
</feature>
<dbReference type="InterPro" id="IPR001898">
    <property type="entry name" value="SLC13A/DASS"/>
</dbReference>
<dbReference type="Pfam" id="PF00939">
    <property type="entry name" value="Na_sulph_symp"/>
    <property type="match status" value="1"/>
</dbReference>
<comment type="subcellular location">
    <subcellularLocation>
        <location evidence="1">Membrane</location>
        <topology evidence="1">Multi-pass membrane protein</topology>
    </subcellularLocation>
</comment>
<feature type="transmembrane region" description="Helical" evidence="5">
    <location>
        <begin position="211"/>
        <end position="233"/>
    </location>
</feature>
<feature type="transmembrane region" description="Helical" evidence="5">
    <location>
        <begin position="381"/>
        <end position="405"/>
    </location>
</feature>
<dbReference type="PANTHER" id="PTHR10283">
    <property type="entry name" value="SOLUTE CARRIER FAMILY 13 MEMBER"/>
    <property type="match status" value="1"/>
</dbReference>
<feature type="transmembrane region" description="Helical" evidence="5">
    <location>
        <begin position="49"/>
        <end position="70"/>
    </location>
</feature>
<keyword evidence="2 5" id="KW-0812">Transmembrane</keyword>
<feature type="transmembrane region" description="Helical" evidence="5">
    <location>
        <begin position="351"/>
        <end position="369"/>
    </location>
</feature>
<proteinExistence type="predicted"/>
<keyword evidence="3 5" id="KW-1133">Transmembrane helix</keyword>
<evidence type="ECO:0000313" key="6">
    <source>
        <dbReference type="EMBL" id="AZQ94324.1"/>
    </source>
</evidence>
<dbReference type="GO" id="GO:0005886">
    <property type="term" value="C:plasma membrane"/>
    <property type="evidence" value="ECO:0007669"/>
    <property type="project" value="TreeGrafter"/>
</dbReference>
<dbReference type="CDD" id="cd01115">
    <property type="entry name" value="SLC13_permease"/>
    <property type="match status" value="1"/>
</dbReference>
<feature type="transmembrane region" description="Helical" evidence="5">
    <location>
        <begin position="253"/>
        <end position="273"/>
    </location>
</feature>
<accession>A0A3Q9GER4</accession>
<feature type="transmembrane region" description="Helical" evidence="5">
    <location>
        <begin position="327"/>
        <end position="344"/>
    </location>
</feature>
<gene>
    <name evidence="6" type="ORF">EJK53_1280</name>
</gene>
<evidence type="ECO:0000256" key="4">
    <source>
        <dbReference type="ARBA" id="ARBA00023136"/>
    </source>
</evidence>
<dbReference type="GO" id="GO:0008514">
    <property type="term" value="F:organic anion transmembrane transporter activity"/>
    <property type="evidence" value="ECO:0007669"/>
    <property type="project" value="UniProtKB-ARBA"/>
</dbReference>
<dbReference type="PANTHER" id="PTHR10283:SF82">
    <property type="entry name" value="SOLUTE CARRIER FAMILY 13 MEMBER 2"/>
    <property type="match status" value="1"/>
</dbReference>
<sequence length="495" mass="52490">MNFKLIKNYGQGLGMAQSDQSKQTDFTLRTDFQHDDDGVPPSGEVRPDAIKGIVITVIAAIIAYVLYAFLPFEPLANKGLALLSFIGILWLTEAIHVTATAILVPLLALFIGIPDFNTKAALTSFANPIIFVFFGGFALAATLHVQKLDKKIAYGLIGLAGGHLGRAVMMMFGVTAALSMWISNTATAAMMLPLAIGLLAQVDANKDRNTFLFVLLGIAYSASIGGLGTLVGSPPNTIAAKELGIDFREWMSFGLPMAIVLMPFLIGAMYAILRPNLGQRVELGTQEAIPMTLPRILTTIIFIATAACWIFGKQLGAVLGFSNPDTVIALFAAVAVLLLGLVSWKQISDNTDWGVLMLFGGGIALSDVMKDTGASAVLGESIATFLGNSSTLLVIFVIAAFIIFLTEFTSNTASAALLLPLFAPIGVQLGLPPEVLIMVIGIGASCAFMMPVATPPNAIIMGSGHVKQKDMMKVGFWLNLVAIVIVTAWAYLFLA</sequence>
<evidence type="ECO:0000313" key="7">
    <source>
        <dbReference type="Proteomes" id="UP000280228"/>
    </source>
</evidence>
<feature type="transmembrane region" description="Helical" evidence="5">
    <location>
        <begin position="125"/>
        <end position="145"/>
    </location>
</feature>
<feature type="transmembrane region" description="Helical" evidence="5">
    <location>
        <begin position="293"/>
        <end position="312"/>
    </location>
</feature>
<name>A0A3Q9GER4_MORCA</name>
<feature type="transmembrane region" description="Helical" evidence="5">
    <location>
        <begin position="435"/>
        <end position="453"/>
    </location>
</feature>
<evidence type="ECO:0000256" key="1">
    <source>
        <dbReference type="ARBA" id="ARBA00004141"/>
    </source>
</evidence>
<protein>
    <submittedName>
        <fullName evidence="6">Na+ symporter family protein</fullName>
    </submittedName>
</protein>
<feature type="transmembrane region" description="Helical" evidence="5">
    <location>
        <begin position="178"/>
        <end position="199"/>
    </location>
</feature>
<feature type="transmembrane region" description="Helical" evidence="5">
    <location>
        <begin position="412"/>
        <end position="429"/>
    </location>
</feature>